<dbReference type="FunFam" id="2.60.120.290:FF:000005">
    <property type="entry name" value="Procollagen C-endopeptidase enhancer 1"/>
    <property type="match status" value="1"/>
</dbReference>
<dbReference type="InterPro" id="IPR000859">
    <property type="entry name" value="CUB_dom"/>
</dbReference>
<dbReference type="PROSITE" id="PS50022">
    <property type="entry name" value="FA58C_3"/>
    <property type="match status" value="3"/>
</dbReference>
<dbReference type="InterPro" id="IPR038178">
    <property type="entry name" value="Kringle_sf"/>
</dbReference>
<dbReference type="Gene3D" id="3.50.4.10">
    <property type="entry name" value="Hepatocyte Growth Factor"/>
    <property type="match status" value="1"/>
</dbReference>
<evidence type="ECO:0000256" key="5">
    <source>
        <dbReference type="ARBA" id="ARBA00022614"/>
    </source>
</evidence>
<dbReference type="CDD" id="cd00112">
    <property type="entry name" value="LDLa"/>
    <property type="match status" value="5"/>
</dbReference>
<feature type="domain" description="Kringle" evidence="24">
    <location>
        <begin position="57"/>
        <end position="114"/>
    </location>
</feature>
<dbReference type="Gene3D" id="2.40.20.10">
    <property type="entry name" value="Plasminogen Kringle 4"/>
    <property type="match status" value="2"/>
</dbReference>
<dbReference type="CDD" id="cd00041">
    <property type="entry name" value="CUB"/>
    <property type="match status" value="3"/>
</dbReference>
<feature type="transmembrane region" description="Helical" evidence="18">
    <location>
        <begin position="2547"/>
        <end position="2571"/>
    </location>
</feature>
<dbReference type="PROSITE" id="PS01187">
    <property type="entry name" value="EGF_CA"/>
    <property type="match status" value="1"/>
</dbReference>
<dbReference type="Pfam" id="PF07645">
    <property type="entry name" value="EGF_CA"/>
    <property type="match status" value="1"/>
</dbReference>
<dbReference type="RefSeq" id="XP_022098808.1">
    <property type="nucleotide sequence ID" value="XM_022243116.1"/>
</dbReference>
<feature type="disulfide bond" evidence="17">
    <location>
        <begin position="1794"/>
        <end position="1809"/>
    </location>
</feature>
<evidence type="ECO:0000259" key="20">
    <source>
        <dbReference type="PROSITE" id="PS01180"/>
    </source>
</evidence>
<dbReference type="InterPro" id="IPR016187">
    <property type="entry name" value="CTDL_fold"/>
</dbReference>
<dbReference type="InterPro" id="IPR003591">
    <property type="entry name" value="Leu-rich_rpt_typical-subtyp"/>
</dbReference>
<dbReference type="FunFam" id="1.20.1070.10:FF:000333">
    <property type="entry name" value="Relaxin receptor 1"/>
    <property type="match status" value="1"/>
</dbReference>
<dbReference type="Gene3D" id="2.60.120.260">
    <property type="entry name" value="Galactose-binding domain-like"/>
    <property type="match status" value="3"/>
</dbReference>
<dbReference type="SUPFAM" id="SSF52058">
    <property type="entry name" value="L domain-like"/>
    <property type="match status" value="1"/>
</dbReference>
<dbReference type="InterPro" id="IPR001881">
    <property type="entry name" value="EGF-like_Ca-bd_dom"/>
</dbReference>
<feature type="disulfide bond" evidence="17">
    <location>
        <begin position="1775"/>
        <end position="1787"/>
    </location>
</feature>
<feature type="domain" description="C-type lectin" evidence="23">
    <location>
        <begin position="1495"/>
        <end position="1616"/>
    </location>
</feature>
<evidence type="ECO:0000256" key="10">
    <source>
        <dbReference type="ARBA" id="ARBA00023040"/>
    </source>
</evidence>
<dbReference type="SMART" id="SM00231">
    <property type="entry name" value="FA58C"/>
    <property type="match status" value="3"/>
</dbReference>
<feature type="domain" description="Kringle" evidence="24">
    <location>
        <begin position="119"/>
        <end position="197"/>
    </location>
</feature>
<dbReference type="InterPro" id="IPR000276">
    <property type="entry name" value="GPCR_Rhodpsn"/>
</dbReference>
<dbReference type="PROSITE" id="PS00010">
    <property type="entry name" value="ASX_HYDROXYL"/>
    <property type="match status" value="1"/>
</dbReference>
<dbReference type="PROSITE" id="PS01180">
    <property type="entry name" value="CUB"/>
    <property type="match status" value="3"/>
</dbReference>
<feature type="disulfide bond" evidence="17">
    <location>
        <begin position="1829"/>
        <end position="1841"/>
    </location>
</feature>
<evidence type="ECO:0000256" key="17">
    <source>
        <dbReference type="PROSITE-ProRule" id="PRU00124"/>
    </source>
</evidence>
<dbReference type="SUPFAM" id="SSF49785">
    <property type="entry name" value="Galactose-binding domain-like"/>
    <property type="match status" value="3"/>
</dbReference>
<dbReference type="Gene3D" id="3.10.100.10">
    <property type="entry name" value="Mannose-Binding Protein A, subunit A"/>
    <property type="match status" value="3"/>
</dbReference>
<feature type="domain" description="CUB" evidence="20">
    <location>
        <begin position="1221"/>
        <end position="1343"/>
    </location>
</feature>
<evidence type="ECO:0000259" key="24">
    <source>
        <dbReference type="PROSITE" id="PS50070"/>
    </source>
</evidence>
<dbReference type="PROSITE" id="PS51450">
    <property type="entry name" value="LRR"/>
    <property type="match status" value="1"/>
</dbReference>
<dbReference type="PROSITE" id="PS01209">
    <property type="entry name" value="LDLRA_1"/>
    <property type="match status" value="2"/>
</dbReference>
<feature type="disulfide bond" evidence="17">
    <location>
        <begin position="1996"/>
        <end position="2008"/>
    </location>
</feature>
<evidence type="ECO:0000256" key="13">
    <source>
        <dbReference type="ARBA" id="ARBA00023170"/>
    </source>
</evidence>
<dbReference type="PROSITE" id="PS50948">
    <property type="entry name" value="PAN"/>
    <property type="match status" value="1"/>
</dbReference>
<proteinExistence type="predicted"/>
<dbReference type="Proteomes" id="UP000694845">
    <property type="component" value="Unplaced"/>
</dbReference>
<dbReference type="PRINTS" id="PR00261">
    <property type="entry name" value="LDLRECEPTOR"/>
</dbReference>
<feature type="domain" description="EGF-like" evidence="22">
    <location>
        <begin position="922"/>
        <end position="963"/>
    </location>
</feature>
<dbReference type="OMA" id="HTIVRNE"/>
<feature type="domain" description="F5/8 type C" evidence="21">
    <location>
        <begin position="304"/>
        <end position="459"/>
    </location>
</feature>
<dbReference type="InterPro" id="IPR032675">
    <property type="entry name" value="LRR_dom_sf"/>
</dbReference>
<feature type="domain" description="Apple" evidence="26">
    <location>
        <begin position="197"/>
        <end position="293"/>
    </location>
</feature>
<dbReference type="PROSITE" id="PS01286">
    <property type="entry name" value="FA58C_2"/>
    <property type="match status" value="1"/>
</dbReference>
<dbReference type="SMART" id="SM00179">
    <property type="entry name" value="EGF_CA"/>
    <property type="match status" value="1"/>
</dbReference>
<keyword evidence="2" id="KW-1003">Cell membrane</keyword>
<dbReference type="InterPro" id="IPR000421">
    <property type="entry name" value="FA58C"/>
</dbReference>
<keyword evidence="9 18" id="KW-1133">Transmembrane helix</keyword>
<keyword evidence="10" id="KW-0297">G-protein coupled receptor</keyword>
<dbReference type="SUPFAM" id="SSF56436">
    <property type="entry name" value="C-type lectin-like"/>
    <property type="match status" value="3"/>
</dbReference>
<evidence type="ECO:0000313" key="28">
    <source>
        <dbReference type="RefSeq" id="XP_022098799.1"/>
    </source>
</evidence>
<dbReference type="SMART" id="SM00473">
    <property type="entry name" value="PAN_AP"/>
    <property type="match status" value="1"/>
</dbReference>
<dbReference type="SMART" id="SM00034">
    <property type="entry name" value="CLECT"/>
    <property type="match status" value="2"/>
</dbReference>
<feature type="transmembrane region" description="Helical" evidence="18">
    <location>
        <begin position="2332"/>
        <end position="2353"/>
    </location>
</feature>
<dbReference type="GO" id="GO:0007189">
    <property type="term" value="P:adenylate cyclase-activating G protein-coupled receptor signaling pathway"/>
    <property type="evidence" value="ECO:0007669"/>
    <property type="project" value="TreeGrafter"/>
</dbReference>
<keyword evidence="27" id="KW-1185">Reference proteome</keyword>
<feature type="disulfide bond" evidence="17">
    <location>
        <begin position="2055"/>
        <end position="2070"/>
    </location>
</feature>
<dbReference type="InterPro" id="IPR000742">
    <property type="entry name" value="EGF"/>
</dbReference>
<dbReference type="InterPro" id="IPR023415">
    <property type="entry name" value="LDLR_class-A_CS"/>
</dbReference>
<keyword evidence="11 18" id="KW-0472">Membrane</keyword>
<dbReference type="InterPro" id="IPR018056">
    <property type="entry name" value="Kringle_CS"/>
</dbReference>
<evidence type="ECO:0000256" key="14">
    <source>
        <dbReference type="ARBA" id="ARBA00023224"/>
    </source>
</evidence>
<dbReference type="Pfam" id="PF00051">
    <property type="entry name" value="Kringle"/>
    <property type="match status" value="1"/>
</dbReference>
<feature type="transmembrane region" description="Helical" evidence="18">
    <location>
        <begin position="2583"/>
        <end position="2603"/>
    </location>
</feature>
<evidence type="ECO:0000256" key="1">
    <source>
        <dbReference type="ARBA" id="ARBA00004651"/>
    </source>
</evidence>
<dbReference type="InterPro" id="IPR016186">
    <property type="entry name" value="C-type_lectin-like/link_sf"/>
</dbReference>
<evidence type="ECO:0000259" key="25">
    <source>
        <dbReference type="PROSITE" id="PS50262"/>
    </source>
</evidence>
<organism evidence="27 29">
    <name type="scientific">Acanthaster planci</name>
    <name type="common">Crown-of-thorns starfish</name>
    <dbReference type="NCBI Taxonomy" id="133434"/>
    <lineage>
        <taxon>Eukaryota</taxon>
        <taxon>Metazoa</taxon>
        <taxon>Echinodermata</taxon>
        <taxon>Eleutherozoa</taxon>
        <taxon>Asterozoa</taxon>
        <taxon>Asteroidea</taxon>
        <taxon>Valvatacea</taxon>
        <taxon>Valvatida</taxon>
        <taxon>Acanthasteridae</taxon>
        <taxon>Acanthaster</taxon>
    </lineage>
</organism>
<dbReference type="Pfam" id="PF00754">
    <property type="entry name" value="F5_F8_type_C"/>
    <property type="match status" value="3"/>
</dbReference>
<dbReference type="SMART" id="SM00181">
    <property type="entry name" value="EGF"/>
    <property type="match status" value="2"/>
</dbReference>
<dbReference type="InterPro" id="IPR036055">
    <property type="entry name" value="LDL_receptor-like_sf"/>
</dbReference>
<evidence type="ECO:0000256" key="6">
    <source>
        <dbReference type="ARBA" id="ARBA00022692"/>
    </source>
</evidence>
<dbReference type="PANTHER" id="PTHR24372">
    <property type="entry name" value="GLYCOPROTEIN HORMONE RECEPTOR"/>
    <property type="match status" value="1"/>
</dbReference>
<feature type="domain" description="G-protein coupled receptors family 1 profile" evidence="25">
    <location>
        <begin position="2344"/>
        <end position="2603"/>
    </location>
</feature>
<dbReference type="InterPro" id="IPR000001">
    <property type="entry name" value="Kringle"/>
</dbReference>
<dbReference type="Gene3D" id="2.10.25.10">
    <property type="entry name" value="Laminin"/>
    <property type="match status" value="1"/>
</dbReference>
<feature type="signal peptide" evidence="19">
    <location>
        <begin position="1"/>
        <end position="25"/>
    </location>
</feature>
<feature type="chain" id="PRO_5044665641" evidence="19">
    <location>
        <begin position="26"/>
        <end position="2773"/>
    </location>
</feature>
<dbReference type="InterPro" id="IPR017452">
    <property type="entry name" value="GPCR_Rhodpsn_7TM"/>
</dbReference>
<feature type="disulfide bond" evidence="16">
    <location>
        <begin position="120"/>
        <end position="197"/>
    </location>
</feature>
<dbReference type="Pfam" id="PF13855">
    <property type="entry name" value="LRR_8"/>
    <property type="match status" value="2"/>
</dbReference>
<keyword evidence="7 19" id="KW-0732">Signal</keyword>
<evidence type="ECO:0000256" key="8">
    <source>
        <dbReference type="ARBA" id="ARBA00022737"/>
    </source>
</evidence>
<feature type="domain" description="CUB" evidence="20">
    <location>
        <begin position="1078"/>
        <end position="1210"/>
    </location>
</feature>
<dbReference type="PROSITE" id="PS01285">
    <property type="entry name" value="FA58C_1"/>
    <property type="match status" value="1"/>
</dbReference>
<dbReference type="SMART" id="SM00130">
    <property type="entry name" value="KR"/>
    <property type="match status" value="1"/>
</dbReference>
<dbReference type="Pfam" id="PF00057">
    <property type="entry name" value="Ldl_recept_a"/>
    <property type="match status" value="4"/>
</dbReference>
<dbReference type="PROSITE" id="PS00021">
    <property type="entry name" value="KRINGLE_1"/>
    <property type="match status" value="1"/>
</dbReference>
<dbReference type="SMART" id="SM00192">
    <property type="entry name" value="LDLa"/>
    <property type="match status" value="6"/>
</dbReference>
<comment type="subcellular location">
    <subcellularLocation>
        <location evidence="1">Cell membrane</location>
        <topology evidence="1">Multi-pass membrane protein</topology>
    </subcellularLocation>
</comment>
<dbReference type="SMART" id="SM00369">
    <property type="entry name" value="LRR_TYP"/>
    <property type="match status" value="5"/>
</dbReference>
<dbReference type="InterPro" id="IPR008979">
    <property type="entry name" value="Galactose-bd-like_sf"/>
</dbReference>
<keyword evidence="4 16" id="KW-0420">Kringle</keyword>
<evidence type="ECO:0000259" key="23">
    <source>
        <dbReference type="PROSITE" id="PS50041"/>
    </source>
</evidence>
<feature type="domain" description="C-type lectin" evidence="23">
    <location>
        <begin position="799"/>
        <end position="908"/>
    </location>
</feature>
<evidence type="ECO:0000256" key="19">
    <source>
        <dbReference type="SAM" id="SignalP"/>
    </source>
</evidence>
<evidence type="ECO:0000256" key="7">
    <source>
        <dbReference type="ARBA" id="ARBA00022729"/>
    </source>
</evidence>
<feature type="disulfide bond" evidence="17">
    <location>
        <begin position="1782"/>
        <end position="1800"/>
    </location>
</feature>
<evidence type="ECO:0000256" key="15">
    <source>
        <dbReference type="PROSITE-ProRule" id="PRU00076"/>
    </source>
</evidence>
<dbReference type="SUPFAM" id="SSF81321">
    <property type="entry name" value="Family A G protein-coupled receptor-like"/>
    <property type="match status" value="1"/>
</dbReference>
<dbReference type="GO" id="GO:0005886">
    <property type="term" value="C:plasma membrane"/>
    <property type="evidence" value="ECO:0007669"/>
    <property type="project" value="UniProtKB-SubCell"/>
</dbReference>
<evidence type="ECO:0000259" key="21">
    <source>
        <dbReference type="PROSITE" id="PS50022"/>
    </source>
</evidence>
<dbReference type="Pfam" id="PF00059">
    <property type="entry name" value="Lectin_C"/>
    <property type="match status" value="2"/>
</dbReference>
<keyword evidence="12 16" id="KW-1015">Disulfide bond</keyword>
<keyword evidence="6 18" id="KW-0812">Transmembrane</keyword>
<dbReference type="Pfam" id="PF00001">
    <property type="entry name" value="7tm_1"/>
    <property type="match status" value="1"/>
</dbReference>
<dbReference type="PROSITE" id="PS50068">
    <property type="entry name" value="LDLRA_2"/>
    <property type="match status" value="6"/>
</dbReference>
<feature type="disulfide bond" evidence="17">
    <location>
        <begin position="2003"/>
        <end position="2021"/>
    </location>
</feature>
<dbReference type="PROSITE" id="PS50070">
    <property type="entry name" value="KRINGLE_2"/>
    <property type="match status" value="2"/>
</dbReference>
<feature type="domain" description="F5/8 type C" evidence="21">
    <location>
        <begin position="464"/>
        <end position="620"/>
    </location>
</feature>
<feature type="transmembrane region" description="Helical" evidence="18">
    <location>
        <begin position="2501"/>
        <end position="2527"/>
    </location>
</feature>
<dbReference type="CDD" id="cd00108">
    <property type="entry name" value="KR"/>
    <property type="match status" value="1"/>
</dbReference>
<keyword evidence="8" id="KW-0677">Repeat</keyword>
<feature type="disulfide bond" evidence="17">
    <location>
        <begin position="1911"/>
        <end position="1929"/>
    </location>
</feature>
<evidence type="ECO:0000256" key="12">
    <source>
        <dbReference type="ARBA" id="ARBA00023157"/>
    </source>
</evidence>
<feature type="disulfide bond" evidence="17">
    <location>
        <begin position="1887"/>
        <end position="1902"/>
    </location>
</feature>
<feature type="disulfide bond" evidence="17">
    <location>
        <begin position="2015"/>
        <end position="2030"/>
    </location>
</feature>
<feature type="disulfide bond" evidence="17">
    <location>
        <begin position="1875"/>
        <end position="1893"/>
    </location>
</feature>
<evidence type="ECO:0000259" key="22">
    <source>
        <dbReference type="PROSITE" id="PS50026"/>
    </source>
</evidence>
<dbReference type="SUPFAM" id="SSF57440">
    <property type="entry name" value="Kringle-like"/>
    <property type="match status" value="2"/>
</dbReference>
<dbReference type="SUPFAM" id="SSF57196">
    <property type="entry name" value="EGF/Laminin"/>
    <property type="match status" value="1"/>
</dbReference>
<evidence type="ECO:0000256" key="2">
    <source>
        <dbReference type="ARBA" id="ARBA00022475"/>
    </source>
</evidence>
<dbReference type="InterPro" id="IPR001304">
    <property type="entry name" value="C-type_lectin-like"/>
</dbReference>
<feature type="disulfide bond" evidence="17">
    <location>
        <begin position="1848"/>
        <end position="1863"/>
    </location>
</feature>
<dbReference type="Gene3D" id="2.60.120.290">
    <property type="entry name" value="Spermadhesin, CUB domain"/>
    <property type="match status" value="3"/>
</dbReference>
<evidence type="ECO:0000256" key="4">
    <source>
        <dbReference type="ARBA" id="ARBA00022572"/>
    </source>
</evidence>
<evidence type="ECO:0000313" key="29">
    <source>
        <dbReference type="RefSeq" id="XP_022098808.1"/>
    </source>
</evidence>
<evidence type="ECO:0000259" key="26">
    <source>
        <dbReference type="PROSITE" id="PS50948"/>
    </source>
</evidence>
<dbReference type="Gene3D" id="3.80.10.10">
    <property type="entry name" value="Ribonuclease Inhibitor"/>
    <property type="match status" value="2"/>
</dbReference>
<dbReference type="InterPro" id="IPR049883">
    <property type="entry name" value="NOTCH1_EGF-like"/>
</dbReference>
<accession>A0A8B7YZN0</accession>
<feature type="disulfide bond" evidence="17">
    <location>
        <begin position="1836"/>
        <end position="1854"/>
    </location>
</feature>
<dbReference type="PROSITE" id="PS00237">
    <property type="entry name" value="G_PROTEIN_RECEP_F1_1"/>
    <property type="match status" value="1"/>
</dbReference>
<dbReference type="InterPro" id="IPR003609">
    <property type="entry name" value="Pan_app"/>
</dbReference>
<feature type="domain" description="F5/8 type C" evidence="21">
    <location>
        <begin position="625"/>
        <end position="785"/>
    </location>
</feature>
<evidence type="ECO:0000256" key="16">
    <source>
        <dbReference type="PROSITE-ProRule" id="PRU00121"/>
    </source>
</evidence>
<protein>
    <submittedName>
        <fullName evidence="28 29">Uncharacterized protein LOC110983669 isoform X1</fullName>
    </submittedName>
</protein>
<dbReference type="InterPro" id="IPR013806">
    <property type="entry name" value="Kringle-like"/>
</dbReference>
<dbReference type="OrthoDB" id="6022531at2759"/>
<dbReference type="RefSeq" id="XP_022098799.1">
    <property type="nucleotide sequence ID" value="XM_022243107.1"/>
</dbReference>
<evidence type="ECO:0000256" key="3">
    <source>
        <dbReference type="ARBA" id="ARBA00022536"/>
    </source>
</evidence>
<dbReference type="SUPFAM" id="SSF57424">
    <property type="entry name" value="LDL receptor-like module"/>
    <property type="match status" value="5"/>
</dbReference>
<reference evidence="28 29" key="1">
    <citation type="submission" date="2025-04" db="UniProtKB">
        <authorList>
            <consortium name="RefSeq"/>
        </authorList>
    </citation>
    <scope>IDENTIFICATION</scope>
</reference>
<keyword evidence="5" id="KW-0433">Leucine-rich repeat</keyword>
<dbReference type="CDD" id="cd15137">
    <property type="entry name" value="7tmA_Relaxin_R"/>
    <property type="match status" value="1"/>
</dbReference>
<evidence type="ECO:0000256" key="9">
    <source>
        <dbReference type="ARBA" id="ARBA00022989"/>
    </source>
</evidence>
<evidence type="ECO:0000256" key="18">
    <source>
        <dbReference type="SAM" id="Phobius"/>
    </source>
</evidence>
<feature type="transmembrane region" description="Helical" evidence="18">
    <location>
        <begin position="2365"/>
        <end position="2386"/>
    </location>
</feature>
<feature type="disulfide bond" evidence="17">
    <location>
        <begin position="1868"/>
        <end position="1880"/>
    </location>
</feature>
<dbReference type="SUPFAM" id="SSF49854">
    <property type="entry name" value="Spermadhesin, CUB domain"/>
    <property type="match status" value="3"/>
</dbReference>
<dbReference type="Gene3D" id="1.20.1070.10">
    <property type="entry name" value="Rhodopsin 7-helix transmembrane proteins"/>
    <property type="match status" value="1"/>
</dbReference>
<dbReference type="PROSITE" id="PS50041">
    <property type="entry name" value="C_TYPE_LECTIN_2"/>
    <property type="match status" value="2"/>
</dbReference>
<dbReference type="PROSITE" id="PS50026">
    <property type="entry name" value="EGF_3"/>
    <property type="match status" value="1"/>
</dbReference>
<dbReference type="InterPro" id="IPR035914">
    <property type="entry name" value="Sperma_CUB_dom_sf"/>
</dbReference>
<dbReference type="Gene3D" id="4.10.400.10">
    <property type="entry name" value="Low-density Lipoprotein Receptor"/>
    <property type="match status" value="5"/>
</dbReference>
<dbReference type="GeneID" id="110983669"/>
<dbReference type="InterPro" id="IPR002172">
    <property type="entry name" value="LDrepeatLR_classA_rpt"/>
</dbReference>
<dbReference type="InterPro" id="IPR018097">
    <property type="entry name" value="EGF_Ca-bd_CS"/>
</dbReference>
<dbReference type="SUPFAM" id="SSF57414">
    <property type="entry name" value="Hairpin loop containing domain-like"/>
    <property type="match status" value="1"/>
</dbReference>
<dbReference type="CDD" id="cd00057">
    <property type="entry name" value="FA58C"/>
    <property type="match status" value="3"/>
</dbReference>
<dbReference type="FunFam" id="2.60.120.260:FF:000016">
    <property type="entry name" value="Contactin-associated protein-like 4 isoform 1"/>
    <property type="match status" value="1"/>
</dbReference>
<dbReference type="PRINTS" id="PR00018">
    <property type="entry name" value="KRINGLE"/>
</dbReference>
<dbReference type="InterPro" id="IPR000152">
    <property type="entry name" value="EGF-type_Asp/Asn_hydroxyl_site"/>
</dbReference>
<dbReference type="SMART" id="SM00042">
    <property type="entry name" value="CUB"/>
    <property type="match status" value="3"/>
</dbReference>
<dbReference type="GO" id="GO:0008528">
    <property type="term" value="F:G protein-coupled peptide receptor activity"/>
    <property type="evidence" value="ECO:0007669"/>
    <property type="project" value="TreeGrafter"/>
</dbReference>
<dbReference type="GO" id="GO:0005509">
    <property type="term" value="F:calcium ion binding"/>
    <property type="evidence" value="ECO:0007669"/>
    <property type="project" value="InterPro"/>
</dbReference>
<evidence type="ECO:0000313" key="27">
    <source>
        <dbReference type="Proteomes" id="UP000694845"/>
    </source>
</evidence>
<dbReference type="GO" id="GO:0009755">
    <property type="term" value="P:hormone-mediated signaling pathway"/>
    <property type="evidence" value="ECO:0007669"/>
    <property type="project" value="TreeGrafter"/>
</dbReference>
<evidence type="ECO:0000256" key="11">
    <source>
        <dbReference type="ARBA" id="ARBA00023136"/>
    </source>
</evidence>
<dbReference type="CDD" id="cd01099">
    <property type="entry name" value="PAN_AP_HGF"/>
    <property type="match status" value="1"/>
</dbReference>
<feature type="domain" description="CUB" evidence="20">
    <location>
        <begin position="1348"/>
        <end position="1470"/>
    </location>
</feature>
<dbReference type="Pfam" id="PF00431">
    <property type="entry name" value="CUB"/>
    <property type="match status" value="3"/>
</dbReference>
<dbReference type="InterPro" id="IPR001611">
    <property type="entry name" value="Leu-rich_rpt"/>
</dbReference>
<dbReference type="PANTHER" id="PTHR24372:SF77">
    <property type="entry name" value="G-PROTEIN COUPLED RECEPTORS FAMILY 1 PROFILE DOMAIN-CONTAINING PROTEIN"/>
    <property type="match status" value="1"/>
</dbReference>
<keyword evidence="14" id="KW-0807">Transducer</keyword>
<keyword evidence="3 15" id="KW-0245">EGF-like domain</keyword>
<dbReference type="CDD" id="cd00037">
    <property type="entry name" value="CLECT"/>
    <property type="match status" value="2"/>
</dbReference>
<comment type="caution">
    <text evidence="15">Lacks conserved residue(s) required for the propagation of feature annotation.</text>
</comment>
<sequence>MWSAGVQTAYALACCLLGFAVVCKAQWDCVNVFTRQYNGTVSMACPRYSFGPPTCSECLPWANVTNRKYGPRSGSNTDLVENYCRFVGDKAGPMCYYQAQDGSIKLEFCRIPPCHAHSGCMTGNGTDYRDHAMFTEGGYSCMHWSEVLDQDVNPTSYPDAGLDANYCRNPDNSSRPWCYYRDQDMLIKRDFCPIDTCKFDVLGQFQRHFRTYIPAHNTKYLRGWWWDMTAEDCARFCLEERTFVCRSFEYREEYYFDDRRCILTDQSLHTLDIYRSTTSGTAIDLFTRIDTICDAYRTNAIPDECPLQLGMEDGTIPDSNITASSSADLDHLPHHGRLGGSSYWEPDQNATGTNHWLQVCFPSRTMISGVIMQGGGEGEKAGWVEDFELDYSQDGIIWWKYRDFQDFHLEPLVMEFRANGETNCRRPIVLPTPVRATCVRIVPTLWNHALHLRIDLIGCLDNDCDTVLGLSDYRVLDSQITSSSSLNETNSAKTARLNPLDRQQSTGWVPHNSDPQQWLLVDLRSSYDIHAIVTQGCGNIALWITSFKMYYTGPVDDTSSVEFHPYLDQNGAVKKFLANSDQHTIIRNELLPKIMTRYIRIHPVTWHPEGIGLRLELVGCVYRSCRQRLGMESGVITDSQISASSFFTDRPPTNGRLHWEFLAASNSKRYACWGPKHELGLAEWLQVDLLVPHTITGVITQGAGNSWRYYWVEGYKIQWESPYEEGVYRTYKDLQGRDMIFPGNSDQNSEKRNDLDRPFITRQVRIISHAWHNITACLRVEFLGCPLQGNGRICGSLTLGGYCLGSINNQSPTACQEIFSEGSHPLIINSQEQQNKLWEKRNQLLIENQHRYLIGLRFRHSDKTYQWVDGTPLTYKNIRWVLDSYNHSVDYCVSMDSEDLFYWREEECVTDHVMQAQICQIDIDECISVDHGCSHECVNVLGSYYCVCPHGFRLNETDLKTCTDPCEFQEQDLAPIHFEDKGDSCYGTFSQDANWTEASTTCSSVGSHLPQADDNVFLWLDTAHSDEWLSWVQAEMNSSARNECQAVRTNNNSIMVEDILCSEDLPFICQREYEDVKCNSLWASNTTMVESTLSEGYIQSLSYGPWYDAGSTCTVHIRGPQVYKVRLVISRMALRKETLDNSQISRCVDSLEITDDIPSYGLFPRGRYCGTLKDVEIVTRSSDVRVMYTIGQLSANMPRELGFVASYKFINCSEEDCDTDCGSNATLLTDPSGSLVTRNFPARLPPFSTCAWRIRLAKGSFIRLHFQDFRVVQDSETGDCVDWVVVTRTDEIASNISLLDPSTKKLCGRPPPQILSETEELFVLYQTGLDVLSAGFRATYTSTALPGCGVGLDTASRDLECHAPEAVLTSPYHPLRYPAHSQYSWHISTPMATYIRLIFSAFDVPSAQPCTQDHVAIYDESSQQHGLLGDYCNSRRPPDEVVSSMNDMLIYFYTQEPSGGTGFDATYYASYFKPKVSLESPYDDDYICEDDWTEYYGSCYHFHQENATLKWKDAERQCVLEDALLTSIRDYGEMNFLHLMLTSDWFTEQTATYIGLTDMEDEGHFRWLDGRPLSYSDWSVQSDGRTQPDGGVLEDCSVILMSNMHSTQNWNDIPCSLPKARQFICKKPARKENGSEPVVPQTVGKLQTKECNSGWSLAADMCARLALTQDGFLISGDSPTDCVTDVRLTPDRLATVFYLIKHVWANSSLQQEGFRIALGRTGGDQMWEGRSIEEEDCEGVTYTDGQWVLESNINCDGPVSAVVCYQEARDLSQQCGDSMFFCDSGECIQQVYVCDGVVDCADNSDETVCVPVGTIGPNTTDVARFSANCNSELFHCTSGSCISLSFLCDFIRQCPDGSDEEHCDYPACHPSEFQCANGQCINSENQCNIHRDCLDGSDEINCDTCQMAFQCYDSSCIPYRAVCDATQDCPGFIREDEGGCDYSRDPDFQCGANQLRCNNGACADMKHWCIYDFDEFGYQTGCRDVTHLRFCEHVTCSAFTFKCPNSYCIPLRRRCDDVTDCPNSEDELSCDGAVCPVGTYKCRNTQMCVAETQVCNGIKECRYGDDELFCGVDCPNGCQCLGLSFTCVGVDWNQTKADNLPDTLRRLVLSNTIVMESGHKRRRRQVSNGSTTVEDVLFIQLERFPFLFDLDISGNYIEALEPGMFHQQRNLFSLSVANNKLHNLEPGTFEGLQWLHQLDLSGNPLVQIQRGAFNYLQTLPFLDLHGLEIKNIYAGTFDGLDSLKGLNLSHNNLLELESGTFDNLVQVTLLDISNNDLTVFHKDLFSGLTSLKTLHSDKYLFCCMVGEIQECTPEADQFSSCEDLMRNHVLRVFIWILGLSAFLGNAFVVVWRLHTKQRFKVQGFLILNLALSDCLMGVYMLIIASADTFYRDVYIYFADDWKSSTLCTIAGFLSAFSSEASVFTLTVITLDRFLCIMFPFGRLRLGRKSVRWVIAGSWLLALLLSVIPALGLPYFGERYYGRSGVCLALPLTGERSPGWEFSIALFLGVNLFSIITILVCYTAIYIYAKRSAKQIRSTKGATTELKLATKTFLIIATDMCCWFPIVIMGYLALSGSVVIPPTMYAWTAVFILPINSSINPYLYTISSIGLPKLLEVSNNYKSRRCHCHDAAPFSDIGLTAVRSNGHQHTVTTPIHSPPARRKEPSCGQYLLTHLLSGEESPTLRLSDDDLRSIETDLKNAFGVLHQMGLHLSGSAEEAVVLEKESTESEWHANLLLPRSSRGQASESTVDDVTAEDEQRLVKVLQCIKSNFKN</sequence>
<feature type="transmembrane region" description="Helical" evidence="18">
    <location>
        <begin position="2452"/>
        <end position="2475"/>
    </location>
</feature>
<gene>
    <name evidence="28 29" type="primary">LOC110983669</name>
</gene>
<name>A0A8B7YZN0_ACAPL</name>
<dbReference type="KEGG" id="aplc:110983669"/>
<keyword evidence="13" id="KW-0675">Receptor</keyword>
<dbReference type="PROSITE" id="PS50262">
    <property type="entry name" value="G_PROTEIN_RECEP_F1_2"/>
    <property type="match status" value="1"/>
</dbReference>